<dbReference type="OrthoDB" id="66620at2759"/>
<dbReference type="InterPro" id="IPR013525">
    <property type="entry name" value="ABC2_TM"/>
</dbReference>
<evidence type="ECO:0000313" key="9">
    <source>
        <dbReference type="EMBL" id="TVU46233.1"/>
    </source>
</evidence>
<protein>
    <recommendedName>
        <fullName evidence="8">ABC transporter domain-containing protein</fullName>
    </recommendedName>
</protein>
<feature type="transmembrane region" description="Helical" evidence="7">
    <location>
        <begin position="888"/>
        <end position="906"/>
    </location>
</feature>
<feature type="transmembrane region" description="Helical" evidence="7">
    <location>
        <begin position="420"/>
        <end position="440"/>
    </location>
</feature>
<organism evidence="9 10">
    <name type="scientific">Eragrostis curvula</name>
    <name type="common">weeping love grass</name>
    <dbReference type="NCBI Taxonomy" id="38414"/>
    <lineage>
        <taxon>Eukaryota</taxon>
        <taxon>Viridiplantae</taxon>
        <taxon>Streptophyta</taxon>
        <taxon>Embryophyta</taxon>
        <taxon>Tracheophyta</taxon>
        <taxon>Spermatophyta</taxon>
        <taxon>Magnoliopsida</taxon>
        <taxon>Liliopsida</taxon>
        <taxon>Poales</taxon>
        <taxon>Poaceae</taxon>
        <taxon>PACMAD clade</taxon>
        <taxon>Chloridoideae</taxon>
        <taxon>Eragrostideae</taxon>
        <taxon>Eragrostidinae</taxon>
        <taxon>Eragrostis</taxon>
    </lineage>
</organism>
<comment type="caution">
    <text evidence="9">The sequence shown here is derived from an EMBL/GenBank/DDBJ whole genome shotgun (WGS) entry which is preliminary data.</text>
</comment>
<feature type="transmembrane region" description="Helical" evidence="7">
    <location>
        <begin position="673"/>
        <end position="699"/>
    </location>
</feature>
<feature type="transmembrane region" description="Helical" evidence="7">
    <location>
        <begin position="1003"/>
        <end position="1025"/>
    </location>
</feature>
<proteinExistence type="predicted"/>
<dbReference type="InterPro" id="IPR027417">
    <property type="entry name" value="P-loop_NTPase"/>
</dbReference>
<evidence type="ECO:0000256" key="3">
    <source>
        <dbReference type="ARBA" id="ARBA00022692"/>
    </source>
</evidence>
<feature type="transmembrane region" description="Helical" evidence="7">
    <location>
        <begin position="565"/>
        <end position="584"/>
    </location>
</feature>
<keyword evidence="3 7" id="KW-0812">Transmembrane</keyword>
<dbReference type="EMBL" id="RWGY01000004">
    <property type="protein sequence ID" value="TVU46233.1"/>
    <property type="molecule type" value="Genomic_DNA"/>
</dbReference>
<sequence length="1142" mass="130611">MSSQHPDSIQDANGESELEMAAKDHQNGATKAGESSEKLLLDSSTVGALKRREFFNNLLKCVEDDNLRFLQRQKERIERHVFFTDNTKFYHSKYDAPHNSYRIRIYIGRVGVKLPAIEVKYENLCVKAESRLSSGNHLPTLWNSIKGVFSSTVKLFGLKQDKVNINILEDVTGIIKPCRLTLLLGPPGSGKTTLLRALAGQLDKSLKVTGNISYNDYQLNEFVTEKTAAYISQYDLHIPDMTVRETLDFSAWCQGVGSRAEILDQVRKREEEAGIIPDRDIDLYMKTTAVGASEKSLQTDYILKIMGLEICADTMVGDAMRRGISGGQKKRLTTGVVLSRKDQRQYWSGTDESYRYISSHQLSSMFKEYHQQRESVNTSATQKSKLSKEALSFNKYSASKLELFKACGVREALLMKRSTFIYVFKTAQLSVIALVAMSVFFRTRMKTDLIHANYYMGALFFSIFMIMLNGTPEMSMQVARLPSFYKQKSYYFYPSWASAIPASILKIPISLLDSLVWICITYYGIGYTATVSRFFCQFLILCLVHHSVTSFYRFIASCAQTHIASFFYLFLGVVLFLVFGGFILPKPSLPGWLSWGFWISPLTYAEIGTAINEFLAPRWQKVKCLLELINGTNWVLSIIQHSHYHSNLLQETIQNITVGNQILITRGLYYSSYFYWISVGALLGCIVVLYIAFGLALAYRRPLEAYHESMPRKSFSEGQEEEVNIEKEFSDHINMPMEGTMAIPIMQLTVTFHNLNYYVDTPPLILMKNGGKIIYNGSIGEQSCKMVEYFEKIPGVPRIKRNCNPATWMMDVTSISMEVQLNIDFASIYEESLLHREMEDLVKQLSIPQPNSENLGFLNRFPQNSWVQFKACLWKQNIAYWRSPQYNLSRIAMTTITALIFGVLFSRHAKILNNEQDVFNVFGAMYLGVINLGVYNDQTIIPFSTTERVVMYREKFAGMYSSWSYSFAQAAIEIPYVFIQVILYTIIVYPTIDYYWTAYKFLWFMYTSFCSVLSFVYIGLLLVSLTPNVQVATVLASFFNTMQTLFSGFILPAPQTPKYWIWLYYVSPTSWTLNALLTSQYGNIDKEIKVFGETKSVAVFLNDYFGYHQDQLGLVAALLIVFPFVFVILFSLSVEKINFQKR</sequence>
<evidence type="ECO:0000256" key="5">
    <source>
        <dbReference type="ARBA" id="ARBA00023136"/>
    </source>
</evidence>
<feature type="transmembrane region" description="Helical" evidence="7">
    <location>
        <begin position="1031"/>
        <end position="1052"/>
    </location>
</feature>
<feature type="non-terminal residue" evidence="9">
    <location>
        <position position="1"/>
    </location>
</feature>
<dbReference type="Pfam" id="PF08370">
    <property type="entry name" value="PDR_assoc"/>
    <property type="match status" value="1"/>
</dbReference>
<evidence type="ECO:0000313" key="10">
    <source>
        <dbReference type="Proteomes" id="UP000324897"/>
    </source>
</evidence>
<feature type="transmembrane region" description="Helical" evidence="7">
    <location>
        <begin position="515"/>
        <end position="544"/>
    </location>
</feature>
<dbReference type="GO" id="GO:0016887">
    <property type="term" value="F:ATP hydrolysis activity"/>
    <property type="evidence" value="ECO:0007669"/>
    <property type="project" value="InterPro"/>
</dbReference>
<keyword evidence="4 7" id="KW-1133">Transmembrane helix</keyword>
<name>A0A5J9WDX9_9POAL</name>
<evidence type="ECO:0000256" key="2">
    <source>
        <dbReference type="ARBA" id="ARBA00022448"/>
    </source>
</evidence>
<feature type="transmembrane region" description="Helical" evidence="7">
    <location>
        <begin position="452"/>
        <end position="469"/>
    </location>
</feature>
<reference evidence="9 10" key="1">
    <citation type="journal article" date="2019" name="Sci. Rep.">
        <title>A high-quality genome of Eragrostis curvula grass provides insights into Poaceae evolution and supports new strategies to enhance forage quality.</title>
        <authorList>
            <person name="Carballo J."/>
            <person name="Santos B.A.C.M."/>
            <person name="Zappacosta D."/>
            <person name="Garbus I."/>
            <person name="Selva J.P."/>
            <person name="Gallo C.A."/>
            <person name="Diaz A."/>
            <person name="Albertini E."/>
            <person name="Caccamo M."/>
            <person name="Echenique V."/>
        </authorList>
    </citation>
    <scope>NUCLEOTIDE SEQUENCE [LARGE SCALE GENOMIC DNA]</scope>
    <source>
        <strain evidence="10">cv. Victoria</strain>
        <tissue evidence="9">Leaf</tissue>
    </source>
</reference>
<feature type="domain" description="ABC transporter" evidence="8">
    <location>
        <begin position="153"/>
        <end position="425"/>
    </location>
</feature>
<dbReference type="PANTHER" id="PTHR19241">
    <property type="entry name" value="ATP-BINDING CASSETTE TRANSPORTER"/>
    <property type="match status" value="1"/>
</dbReference>
<dbReference type="AlphaFoldDB" id="A0A5J9WDX9"/>
<feature type="transmembrane region" description="Helical" evidence="7">
    <location>
        <begin position="918"/>
        <end position="935"/>
    </location>
</feature>
<keyword evidence="2" id="KW-0813">Transport</keyword>
<dbReference type="Proteomes" id="UP000324897">
    <property type="component" value="Chromosome 5"/>
</dbReference>
<keyword evidence="5 7" id="KW-0472">Membrane</keyword>
<comment type="subcellular location">
    <subcellularLocation>
        <location evidence="1">Membrane</location>
        <topology evidence="1">Multi-pass membrane protein</topology>
    </subcellularLocation>
</comment>
<accession>A0A5J9WDX9</accession>
<gene>
    <name evidence="9" type="ORF">EJB05_05755</name>
</gene>
<dbReference type="GO" id="GO:0005886">
    <property type="term" value="C:plasma membrane"/>
    <property type="evidence" value="ECO:0007669"/>
    <property type="project" value="UniProtKB-ARBA"/>
</dbReference>
<evidence type="ECO:0000259" key="8">
    <source>
        <dbReference type="PROSITE" id="PS50893"/>
    </source>
</evidence>
<dbReference type="PROSITE" id="PS50893">
    <property type="entry name" value="ABC_TRANSPORTER_2"/>
    <property type="match status" value="1"/>
</dbReference>
<dbReference type="InterPro" id="IPR013581">
    <property type="entry name" value="PDR_assoc"/>
</dbReference>
<dbReference type="Gramene" id="TVU46233">
    <property type="protein sequence ID" value="TVU46233"/>
    <property type="gene ID" value="EJB05_05755"/>
</dbReference>
<dbReference type="GO" id="GO:0005524">
    <property type="term" value="F:ATP binding"/>
    <property type="evidence" value="ECO:0007669"/>
    <property type="project" value="InterPro"/>
</dbReference>
<feature type="transmembrane region" description="Helical" evidence="7">
    <location>
        <begin position="978"/>
        <end position="996"/>
    </location>
</feature>
<evidence type="ECO:0000256" key="1">
    <source>
        <dbReference type="ARBA" id="ARBA00004141"/>
    </source>
</evidence>
<evidence type="ECO:0000256" key="4">
    <source>
        <dbReference type="ARBA" id="ARBA00022989"/>
    </source>
</evidence>
<dbReference type="Pfam" id="PF00005">
    <property type="entry name" value="ABC_tran"/>
    <property type="match status" value="1"/>
</dbReference>
<evidence type="ECO:0000256" key="6">
    <source>
        <dbReference type="SAM" id="MobiDB-lite"/>
    </source>
</evidence>
<dbReference type="Gene3D" id="3.40.50.300">
    <property type="entry name" value="P-loop containing nucleotide triphosphate hydrolases"/>
    <property type="match status" value="1"/>
</dbReference>
<feature type="transmembrane region" description="Helical" evidence="7">
    <location>
        <begin position="1112"/>
        <end position="1132"/>
    </location>
</feature>
<feature type="compositionally biased region" description="Polar residues" evidence="6">
    <location>
        <begin position="1"/>
        <end position="13"/>
    </location>
</feature>
<keyword evidence="10" id="KW-1185">Reference proteome</keyword>
<dbReference type="SUPFAM" id="SSF52540">
    <property type="entry name" value="P-loop containing nucleoside triphosphate hydrolases"/>
    <property type="match status" value="1"/>
</dbReference>
<dbReference type="InterPro" id="IPR003439">
    <property type="entry name" value="ABC_transporter-like_ATP-bd"/>
</dbReference>
<dbReference type="GO" id="GO:0140359">
    <property type="term" value="F:ABC-type transporter activity"/>
    <property type="evidence" value="ECO:0007669"/>
    <property type="project" value="InterPro"/>
</dbReference>
<feature type="region of interest" description="Disordered" evidence="6">
    <location>
        <begin position="1"/>
        <end position="36"/>
    </location>
</feature>
<dbReference type="Pfam" id="PF01061">
    <property type="entry name" value="ABC2_membrane"/>
    <property type="match status" value="2"/>
</dbReference>
<evidence type="ECO:0000256" key="7">
    <source>
        <dbReference type="SAM" id="Phobius"/>
    </source>
</evidence>